<dbReference type="AlphaFoldDB" id="A0A5J4R8Z8"/>
<protein>
    <submittedName>
        <fullName evidence="2">Thiol-disulfide oxidoreductase ResA</fullName>
    </submittedName>
</protein>
<dbReference type="InterPro" id="IPR025380">
    <property type="entry name" value="DUF4369"/>
</dbReference>
<feature type="non-terminal residue" evidence="2">
    <location>
        <position position="142"/>
    </location>
</feature>
<dbReference type="Pfam" id="PF14289">
    <property type="entry name" value="DUF4369"/>
    <property type="match status" value="1"/>
</dbReference>
<dbReference type="EMBL" id="SNRY01001597">
    <property type="protein sequence ID" value="KAA6329774.1"/>
    <property type="molecule type" value="Genomic_DNA"/>
</dbReference>
<proteinExistence type="predicted"/>
<gene>
    <name evidence="2" type="ORF">EZS27_021446</name>
</gene>
<sequence length="142" mass="16028">MKKIYPVILAVLMLNACHSGPQFHVTGEVSDAGGKTLYLEASRLEGAVILDSVKLKSSGTFDFKQPQPESPDFYRLRMEDQIIHFSIDSTETIHINAPYQKFSTDYTVEGSENCNRIKELALKQIRLQNDVNRIARELRAGI</sequence>
<evidence type="ECO:0000313" key="2">
    <source>
        <dbReference type="EMBL" id="KAA6329774.1"/>
    </source>
</evidence>
<reference evidence="2" key="1">
    <citation type="submission" date="2019-03" db="EMBL/GenBank/DDBJ databases">
        <title>Single cell metagenomics reveals metabolic interactions within the superorganism composed of flagellate Streblomastix strix and complex community of Bacteroidetes bacteria on its surface.</title>
        <authorList>
            <person name="Treitli S.C."/>
            <person name="Kolisko M."/>
            <person name="Husnik F."/>
            <person name="Keeling P."/>
            <person name="Hampl V."/>
        </authorList>
    </citation>
    <scope>NUCLEOTIDE SEQUENCE</scope>
    <source>
        <strain evidence="2">STM</strain>
    </source>
</reference>
<feature type="domain" description="DUF4369" evidence="1">
    <location>
        <begin position="23"/>
        <end position="113"/>
    </location>
</feature>
<name>A0A5J4R8Z8_9ZZZZ</name>
<organism evidence="2">
    <name type="scientific">termite gut metagenome</name>
    <dbReference type="NCBI Taxonomy" id="433724"/>
    <lineage>
        <taxon>unclassified sequences</taxon>
        <taxon>metagenomes</taxon>
        <taxon>organismal metagenomes</taxon>
    </lineage>
</organism>
<accession>A0A5J4R8Z8</accession>
<evidence type="ECO:0000259" key="1">
    <source>
        <dbReference type="Pfam" id="PF14289"/>
    </source>
</evidence>
<comment type="caution">
    <text evidence="2">The sequence shown here is derived from an EMBL/GenBank/DDBJ whole genome shotgun (WGS) entry which is preliminary data.</text>
</comment>